<evidence type="ECO:0000313" key="10">
    <source>
        <dbReference type="Proteomes" id="UP001164286"/>
    </source>
</evidence>
<feature type="compositionally biased region" description="Low complexity" evidence="3">
    <location>
        <begin position="1480"/>
        <end position="1489"/>
    </location>
</feature>
<sequence length="1585" mass="170080">MTSQQLSALSDPVALAKLQILVIPVQPSGRNSPRLSEAVYSHWAILIKRHQSIRGDEIRPSSSALSSSSAHTRGSTGSSSARARFLPASSATSVGHANTNQHVHLAFPNHPPARHLYPLNLLRLASFPLVVLGITVDGGDAAEETPRGYSMAEEDEEESGDLAGGSTPTTSTFSGIPGRANGMGGHGGRDAFDDAVSGLFPQDSAFPLIRRLVVVPSDLPRSPNPNTSPRKGGFMETTRQQKGKGKEEVRYAPGDGGDSWIGGLLGEIVGDVLGELGELVTALETPTGLKTLSSTLLPSLTSTSSHPQYPDLFPIRTTTPYDMPSRSGTSTPTLTHSQSADTLSLSGAMGITLNRALTPGGRPTTALPSSNQSVVSPIAPEPKPAAAQNPTRRFSAIPSPFARTSSAASATSTASAGGAQSPAVATRYTSAALTGVAGGRLMKVLGDVYLLVGMYGDAIKCYDDGAERCRVTGDVLWEAMAREGRAVAGIGEAWETRDGSDRAQPFSSSPIPVEIVAHYLSALSCLARAPLPYPPTILSPAPHSISGTLALPPTPNPGGNPTHLGTGEGLLAYLYTSLSLRIAHFHLFIWSAGGWGSIALSCLVSHSFPRTFPPPLDEAALQDPYARTRRHRFFSLLGVRSGMTRTSVMSHAEGAVGPYHRAMTKMEQMAVHTELVWLARWLDMPRHEAIYGREVVRRLGALVVDGRAETRRTAKAGFSGSAPRGSVHGETSSASAASVGLGFGISVPNKEVVVRRRETSEGNTAIMALIERILGILNIDLLAPLPSSNFPHASLAPRSAKGKGKMDDLDPKHPEPRFGWPEIQVDTLQSLVTVAESLADQEMVVRLALSALKELGGFLHQGSQAQLVRLTAGAMGTMKRRGRWRGGVEWWVPGKIVLSLEVAALPANRFPVEHAASEIVQKDPFLYNPRIKAVEAGKTVIVSNEQVDIFVTLSNPFAFDLEIADLSLITSGVQFLANPLPIVLPANSVQTVRVTGISPSPGSLYVQGISIRLPDGSSTKVFMPVVDEKARVRKEKRRSRVAGEGGKMKRTGTEARYEARTVVIGEDGAKEGEEDEGALEEGERWLECQVVRELPLLWVKRSNLAHGTVMLYNGESTTLRLTLENSSSTPVNFLKLSFDDNTLREARSVLNEELSPRDVYEVEWDMIKRPVFSQDGFMAAEVNIPPGGRYTVSVKCLGKVGCTDGSIRIDYGYIDPALAAEAGSSFHTRQITFPVLFTVYHTLELHDLDILRFPASGSGKRSLPNGSTATVSPEDKLRRAMEQETDGDYCLVALLVRNAYGVPFEVSLTRLFQESGEGDEVEEDLRSTRLIPPGASERLFIPFPRLSLPPAITSPPIPSLTSRQYIRDQTGRTALQVQKDRELFWYREHLLSRLRLDWTEPATGGAGQKRTGELSMRNHEVGEGMMGLLRVEEVDVVVRVGDEGGRGSEVKSGEFVKVEVEVKNRLEHPLRCEVRLEPLSSTDPSSQSSNNRHSLNAGASPAALPRHIIIDGVLASILPSIEQGQSGKHGISAIFLAEGSFAFRAVVLELGPVGGAATGGSKDAAGNGQSQGRVWVSETVKVQVS</sequence>
<keyword evidence="10" id="KW-1185">Reference proteome</keyword>
<dbReference type="Pfam" id="PF26254">
    <property type="entry name" value="Ig_TRAPPC9-Trs120_1st"/>
    <property type="match status" value="1"/>
</dbReference>
<dbReference type="RefSeq" id="XP_052941650.1">
    <property type="nucleotide sequence ID" value="XM_053091589.1"/>
</dbReference>
<dbReference type="Pfam" id="PF26251">
    <property type="entry name" value="TPR_TRAPPC9-Trs120"/>
    <property type="match status" value="1"/>
</dbReference>
<feature type="compositionally biased region" description="Low complexity" evidence="3">
    <location>
        <begin position="164"/>
        <end position="180"/>
    </location>
</feature>
<accession>A0AA38LQR0</accession>
<feature type="domain" description="Trs120/TRAPPC9 TPR region" evidence="5">
    <location>
        <begin position="574"/>
        <end position="872"/>
    </location>
</feature>
<dbReference type="Pfam" id="PF26283">
    <property type="entry name" value="Ig_TRAPPC9-Trs120_4th"/>
    <property type="match status" value="1"/>
</dbReference>
<proteinExistence type="predicted"/>
<evidence type="ECO:0000259" key="7">
    <source>
        <dbReference type="Pfam" id="PF26282"/>
    </source>
</evidence>
<dbReference type="PANTHER" id="PTHR21512:SF5">
    <property type="entry name" value="TRAFFICKING PROTEIN PARTICLE COMPLEX SUBUNIT 9"/>
    <property type="match status" value="1"/>
</dbReference>
<dbReference type="Pfam" id="PF26280">
    <property type="entry name" value="Ig_TRAPPC9-Trs120_2nd"/>
    <property type="match status" value="1"/>
</dbReference>
<dbReference type="GO" id="GO:0005802">
    <property type="term" value="C:trans-Golgi network"/>
    <property type="evidence" value="ECO:0007669"/>
    <property type="project" value="TreeGrafter"/>
</dbReference>
<comment type="caution">
    <text evidence="9">The sequence shown here is derived from an EMBL/GenBank/DDBJ whole genome shotgun (WGS) entry which is preliminary data.</text>
</comment>
<reference evidence="9" key="1">
    <citation type="journal article" date="2022" name="G3 (Bethesda)">
        <title>High quality genome of the basidiomycete yeast Dioszegia hungarica PDD-24b-2 isolated from cloud water.</title>
        <authorList>
            <person name="Jarrige D."/>
            <person name="Haridas S."/>
            <person name="Bleykasten-Grosshans C."/>
            <person name="Joly M."/>
            <person name="Nadalig T."/>
            <person name="Sancelme M."/>
            <person name="Vuilleumier S."/>
            <person name="Grigoriev I.V."/>
            <person name="Amato P."/>
            <person name="Bringel F."/>
        </authorList>
    </citation>
    <scope>NUCLEOTIDE SEQUENCE</scope>
    <source>
        <strain evidence="9">PDD-24b-2</strain>
    </source>
</reference>
<evidence type="ECO:0000259" key="5">
    <source>
        <dbReference type="Pfam" id="PF26251"/>
    </source>
</evidence>
<feature type="domain" description="Trs120/TRAPPC9 fourth Ig-like" evidence="8">
    <location>
        <begin position="1445"/>
        <end position="1578"/>
    </location>
</feature>
<name>A0AA38LQR0_9TREE</name>
<gene>
    <name evidence="9" type="ORF">MKK02DRAFT_41504</name>
</gene>
<dbReference type="Pfam" id="PF26282">
    <property type="entry name" value="Ig_TRAPPC9-Trs120_3rd"/>
    <property type="match status" value="1"/>
</dbReference>
<dbReference type="Proteomes" id="UP001164286">
    <property type="component" value="Unassembled WGS sequence"/>
</dbReference>
<feature type="region of interest" description="Disordered" evidence="3">
    <location>
        <begin position="357"/>
        <end position="390"/>
    </location>
</feature>
<feature type="region of interest" description="Disordered" evidence="3">
    <location>
        <begin position="1476"/>
        <end position="1498"/>
    </location>
</feature>
<evidence type="ECO:0000259" key="6">
    <source>
        <dbReference type="Pfam" id="PF26254"/>
    </source>
</evidence>
<evidence type="ECO:0000313" key="9">
    <source>
        <dbReference type="EMBL" id="KAI9631873.1"/>
    </source>
</evidence>
<comment type="subcellular location">
    <subcellularLocation>
        <location evidence="1">Golgi apparatus</location>
    </subcellularLocation>
</comment>
<dbReference type="PANTHER" id="PTHR21512">
    <property type="entry name" value="TRAFFICKING PROTEIN PARTICLE COMPLEX SUBUNIT 9"/>
    <property type="match status" value="1"/>
</dbReference>
<evidence type="ECO:0000256" key="1">
    <source>
        <dbReference type="ARBA" id="ARBA00004555"/>
    </source>
</evidence>
<feature type="region of interest" description="Disordered" evidence="3">
    <location>
        <begin position="140"/>
        <end position="187"/>
    </location>
</feature>
<dbReference type="Pfam" id="PF08626">
    <property type="entry name" value="TRAPPC9-Trs120"/>
    <property type="match status" value="1"/>
</dbReference>
<evidence type="ECO:0000259" key="4">
    <source>
        <dbReference type="Pfam" id="PF08626"/>
    </source>
</evidence>
<dbReference type="InterPro" id="IPR058564">
    <property type="entry name" value="TPR_TRAPPC9_Trs120"/>
</dbReference>
<feature type="region of interest" description="Disordered" evidence="3">
    <location>
        <begin position="217"/>
        <end position="254"/>
    </location>
</feature>
<feature type="domain" description="Trs120/TRAPPC9 first Ig-like" evidence="6">
    <location>
        <begin position="898"/>
        <end position="1092"/>
    </location>
</feature>
<dbReference type="EMBL" id="JAKWFO010000016">
    <property type="protein sequence ID" value="KAI9631873.1"/>
    <property type="molecule type" value="Genomic_DNA"/>
</dbReference>
<feature type="compositionally biased region" description="Low complexity" evidence="3">
    <location>
        <begin position="61"/>
        <end position="82"/>
    </location>
</feature>
<dbReference type="InterPro" id="IPR058563">
    <property type="entry name" value="Trs120_TRAPPC9_N"/>
</dbReference>
<dbReference type="InterPro" id="IPR058568">
    <property type="entry name" value="Ig_TRAPPC9_Trs120_4th"/>
</dbReference>
<keyword evidence="2" id="KW-0333">Golgi apparatus</keyword>
<dbReference type="InterPro" id="IPR058565">
    <property type="entry name" value="Ig_TRAPPC9_Trs120_1st"/>
</dbReference>
<evidence type="ECO:0000256" key="3">
    <source>
        <dbReference type="SAM" id="MobiDB-lite"/>
    </source>
</evidence>
<feature type="compositionally biased region" description="Polar residues" evidence="3">
    <location>
        <begin position="366"/>
        <end position="375"/>
    </location>
</feature>
<organism evidence="9 10">
    <name type="scientific">Dioszegia hungarica</name>
    <dbReference type="NCBI Taxonomy" id="4972"/>
    <lineage>
        <taxon>Eukaryota</taxon>
        <taxon>Fungi</taxon>
        <taxon>Dikarya</taxon>
        <taxon>Basidiomycota</taxon>
        <taxon>Agaricomycotina</taxon>
        <taxon>Tremellomycetes</taxon>
        <taxon>Tremellales</taxon>
        <taxon>Bulleribasidiaceae</taxon>
        <taxon>Dioszegia</taxon>
    </lineage>
</organism>
<dbReference type="GeneID" id="77730794"/>
<dbReference type="InterPro" id="IPR013935">
    <property type="entry name" value="Trs120_TRAPPC9"/>
</dbReference>
<dbReference type="InterPro" id="IPR058567">
    <property type="entry name" value="Ig_TRAPPC9_Trs120_3rd"/>
</dbReference>
<protein>
    <submittedName>
        <fullName evidence="9">Transport protein Trs120</fullName>
    </submittedName>
</protein>
<evidence type="ECO:0000256" key="2">
    <source>
        <dbReference type="ARBA" id="ARBA00023034"/>
    </source>
</evidence>
<feature type="domain" description="Trs120/TRAPPC9 third Ig-like" evidence="7">
    <location>
        <begin position="1245"/>
        <end position="1423"/>
    </location>
</feature>
<feature type="domain" description="Trs120/TRAPPC9 N-terminal" evidence="4">
    <location>
        <begin position="388"/>
        <end position="488"/>
    </location>
</feature>
<evidence type="ECO:0000259" key="8">
    <source>
        <dbReference type="Pfam" id="PF26283"/>
    </source>
</evidence>
<feature type="region of interest" description="Disordered" evidence="3">
    <location>
        <begin position="57"/>
        <end position="82"/>
    </location>
</feature>